<dbReference type="InterPro" id="IPR011231">
    <property type="entry name" value="Phage_VT1-Sakai_H0018"/>
</dbReference>
<evidence type="ECO:0000313" key="2">
    <source>
        <dbReference type="Proteomes" id="UP000460715"/>
    </source>
</evidence>
<dbReference type="OrthoDB" id="5365964at2"/>
<dbReference type="Proteomes" id="UP000460715">
    <property type="component" value="Unassembled WGS sequence"/>
</dbReference>
<comment type="caution">
    <text evidence="1">The sequence shown here is derived from an EMBL/GenBank/DDBJ whole genome shotgun (WGS) entry which is preliminary data.</text>
</comment>
<name>A0A845B7U4_9PROT</name>
<dbReference type="Pfam" id="PF09956">
    <property type="entry name" value="Phage_cement_2"/>
    <property type="match status" value="1"/>
</dbReference>
<dbReference type="PIRSF" id="PIRSF030771">
    <property type="entry name" value="UCP030771"/>
    <property type="match status" value="1"/>
</dbReference>
<sequence>MHNYVQRGENLTVAAPYAVTSGAGVLLGAIFGVAAEDAASGATVDIATFGVFTLPKATGALSVGDALFWDNTAKVVTKTATGNTRIGVAVETAASADATAAVRLNGSF</sequence>
<dbReference type="EMBL" id="SNVJ01000003">
    <property type="protein sequence ID" value="MXP62775.1"/>
    <property type="molecule type" value="Genomic_DNA"/>
</dbReference>
<dbReference type="RefSeq" id="WP_160935881.1">
    <property type="nucleotide sequence ID" value="NZ_SNVJ01000003.1"/>
</dbReference>
<proteinExistence type="predicted"/>
<evidence type="ECO:0000313" key="1">
    <source>
        <dbReference type="EMBL" id="MXP62775.1"/>
    </source>
</evidence>
<accession>A0A845B7U4</accession>
<keyword evidence="2" id="KW-1185">Reference proteome</keyword>
<organism evidence="1 2">
    <name type="scientific">Teichococcus coralli</name>
    <dbReference type="NCBI Taxonomy" id="2545983"/>
    <lineage>
        <taxon>Bacteria</taxon>
        <taxon>Pseudomonadati</taxon>
        <taxon>Pseudomonadota</taxon>
        <taxon>Alphaproteobacteria</taxon>
        <taxon>Acetobacterales</taxon>
        <taxon>Roseomonadaceae</taxon>
        <taxon>Roseomonas</taxon>
    </lineage>
</organism>
<gene>
    <name evidence="1" type="ORF">E0493_05350</name>
</gene>
<dbReference type="AlphaFoldDB" id="A0A845B7U4"/>
<reference evidence="1 2" key="1">
    <citation type="submission" date="2019-03" db="EMBL/GenBank/DDBJ databases">
        <title>Roseomonas sp. a novel Roseomonas species isolated from Sea whip Gorgonian.</title>
        <authorList>
            <person name="Li F."/>
            <person name="Pan X."/>
            <person name="Huang S."/>
            <person name="Li Z."/>
            <person name="Meng B."/>
        </authorList>
    </citation>
    <scope>NUCLEOTIDE SEQUENCE [LARGE SCALE GENOMIC DNA]</scope>
    <source>
        <strain evidence="1 2">M0104</strain>
    </source>
</reference>
<protein>
    <submittedName>
        <fullName evidence="1">DUF2190 family protein</fullName>
    </submittedName>
</protein>